<accession>A0A674H7Q3</accession>
<evidence type="ECO:0000256" key="1">
    <source>
        <dbReference type="SAM" id="Phobius"/>
    </source>
</evidence>
<keyword evidence="1" id="KW-0812">Transmembrane</keyword>
<dbReference type="Gene3D" id="3.10.100.10">
    <property type="entry name" value="Mannose-Binding Protein A, subunit A"/>
    <property type="match status" value="1"/>
</dbReference>
<dbReference type="Ensembl" id="ENSTGUT00000027515.1">
    <property type="protein sequence ID" value="ENSTGUP00000030877.1"/>
    <property type="gene ID" value="ENSTGUG00000020496.1"/>
</dbReference>
<dbReference type="Proteomes" id="UP000007754">
    <property type="component" value="Chromosome 1A"/>
</dbReference>
<name>A0A674H7Q3_TAEGU</name>
<organism evidence="2 3">
    <name type="scientific">Taeniopygia guttata</name>
    <name type="common">Zebra finch</name>
    <name type="synonym">Poephila guttata</name>
    <dbReference type="NCBI Taxonomy" id="59729"/>
    <lineage>
        <taxon>Eukaryota</taxon>
        <taxon>Metazoa</taxon>
        <taxon>Chordata</taxon>
        <taxon>Craniata</taxon>
        <taxon>Vertebrata</taxon>
        <taxon>Euteleostomi</taxon>
        <taxon>Archelosauria</taxon>
        <taxon>Archosauria</taxon>
        <taxon>Dinosauria</taxon>
        <taxon>Saurischia</taxon>
        <taxon>Theropoda</taxon>
        <taxon>Coelurosauria</taxon>
        <taxon>Aves</taxon>
        <taxon>Neognathae</taxon>
        <taxon>Neoaves</taxon>
        <taxon>Telluraves</taxon>
        <taxon>Australaves</taxon>
        <taxon>Passeriformes</taxon>
        <taxon>Passeroidea</taxon>
        <taxon>Estrildidae</taxon>
        <taxon>Estrildinae</taxon>
        <taxon>Taeniopygia</taxon>
    </lineage>
</organism>
<dbReference type="AlphaFoldDB" id="A0A674H7Q3"/>
<evidence type="ECO:0000313" key="3">
    <source>
        <dbReference type="Proteomes" id="UP000007754"/>
    </source>
</evidence>
<reference evidence="2" key="3">
    <citation type="submission" date="2025-09" db="UniProtKB">
        <authorList>
            <consortium name="Ensembl"/>
        </authorList>
    </citation>
    <scope>IDENTIFICATION</scope>
</reference>
<evidence type="ECO:0000313" key="2">
    <source>
        <dbReference type="Ensembl" id="ENSTGUP00000030877.1"/>
    </source>
</evidence>
<keyword evidence="1" id="KW-0472">Membrane</keyword>
<dbReference type="CDD" id="cd12087">
    <property type="entry name" value="TM_EGFR-like"/>
    <property type="match status" value="1"/>
</dbReference>
<dbReference type="PANTHER" id="PTHR47648">
    <property type="entry name" value="KILLER CELL LECTIN-LIKE RECEPTOR SUBFAMILY G MEMBER 1"/>
    <property type="match status" value="1"/>
</dbReference>
<sequence length="147" mass="15977">SSVSSTTCWITAVILGILFLTLLGIIVLWLYYQGDVYDSFSGCPCPCCPEQWVIFRGRCYSFSKEKDWNSSQESCWAQGAYLLVISNTSEMVGAFAGARAGWSGSKPQALLWPTLNVLKSSCSAFTPPFLSVPKPKVLLSNAVPGGF</sequence>
<evidence type="ECO:0008006" key="4">
    <source>
        <dbReference type="Google" id="ProtNLM"/>
    </source>
</evidence>
<reference evidence="2" key="2">
    <citation type="submission" date="2025-08" db="UniProtKB">
        <authorList>
            <consortium name="Ensembl"/>
        </authorList>
    </citation>
    <scope>IDENTIFICATION</scope>
</reference>
<keyword evidence="1" id="KW-1133">Transmembrane helix</keyword>
<feature type="transmembrane region" description="Helical" evidence="1">
    <location>
        <begin position="7"/>
        <end position="32"/>
    </location>
</feature>
<protein>
    <recommendedName>
        <fullName evidence="4">C-type lectin domain-containing protein</fullName>
    </recommendedName>
</protein>
<proteinExistence type="predicted"/>
<dbReference type="PANTHER" id="PTHR47648:SF1">
    <property type="entry name" value="KILLER CELL LECTIN-LIKE RECEPTOR SUBFAMILY G MEMBER 1"/>
    <property type="match status" value="1"/>
</dbReference>
<dbReference type="SUPFAM" id="SSF56436">
    <property type="entry name" value="C-type lectin-like"/>
    <property type="match status" value="1"/>
</dbReference>
<keyword evidence="3" id="KW-1185">Reference proteome</keyword>
<reference evidence="2 3" key="1">
    <citation type="journal article" date="2010" name="Nature">
        <title>The genome of a songbird.</title>
        <authorList>
            <person name="Warren W.C."/>
            <person name="Clayton D.F."/>
            <person name="Ellegren H."/>
            <person name="Arnold A.P."/>
            <person name="Hillier L.W."/>
            <person name="Kunstner A."/>
            <person name="Searle S."/>
            <person name="White S."/>
            <person name="Vilella A.J."/>
            <person name="Fairley S."/>
            <person name="Heger A."/>
            <person name="Kong L."/>
            <person name="Ponting C.P."/>
            <person name="Jarvis E.D."/>
            <person name="Mello C.V."/>
            <person name="Minx P."/>
            <person name="Lovell P."/>
            <person name="Velho T.A."/>
            <person name="Ferris M."/>
            <person name="Balakrishnan C.N."/>
            <person name="Sinha S."/>
            <person name="Blatti C."/>
            <person name="London S.E."/>
            <person name="Li Y."/>
            <person name="Lin Y.C."/>
            <person name="George J."/>
            <person name="Sweedler J."/>
            <person name="Southey B."/>
            <person name="Gunaratne P."/>
            <person name="Watson M."/>
            <person name="Nam K."/>
            <person name="Backstrom N."/>
            <person name="Smeds L."/>
            <person name="Nabholz B."/>
            <person name="Itoh Y."/>
            <person name="Whitney O."/>
            <person name="Pfenning A.R."/>
            <person name="Howard J."/>
            <person name="Volker M."/>
            <person name="Skinner B.M."/>
            <person name="Griffin D.K."/>
            <person name="Ye L."/>
            <person name="McLaren W.M."/>
            <person name="Flicek P."/>
            <person name="Quesada V."/>
            <person name="Velasco G."/>
            <person name="Lopez-Otin C."/>
            <person name="Puente X.S."/>
            <person name="Olender T."/>
            <person name="Lancet D."/>
            <person name="Smit A.F."/>
            <person name="Hubley R."/>
            <person name="Konkel M.K."/>
            <person name="Walker J.A."/>
            <person name="Batzer M.A."/>
            <person name="Gu W."/>
            <person name="Pollock D.D."/>
            <person name="Chen L."/>
            <person name="Cheng Z."/>
            <person name="Eichler E.E."/>
            <person name="Stapley J."/>
            <person name="Slate J."/>
            <person name="Ekblom R."/>
            <person name="Birkhead T."/>
            <person name="Burke T."/>
            <person name="Burt D."/>
            <person name="Scharff C."/>
            <person name="Adam I."/>
            <person name="Richard H."/>
            <person name="Sultan M."/>
            <person name="Soldatov A."/>
            <person name="Lehrach H."/>
            <person name="Edwards S.V."/>
            <person name="Yang S.P."/>
            <person name="Li X."/>
            <person name="Graves T."/>
            <person name="Fulton L."/>
            <person name="Nelson J."/>
            <person name="Chinwalla A."/>
            <person name="Hou S."/>
            <person name="Mardis E.R."/>
            <person name="Wilson R.K."/>
        </authorList>
    </citation>
    <scope>NUCLEOTIDE SEQUENCE [LARGE SCALE GENOMIC DNA]</scope>
</reference>
<dbReference type="InterPro" id="IPR016187">
    <property type="entry name" value="CTDL_fold"/>
</dbReference>
<dbReference type="InParanoid" id="A0A674H7Q3"/>
<dbReference type="GeneTree" id="ENSGT00960000189960"/>
<dbReference type="InterPro" id="IPR016186">
    <property type="entry name" value="C-type_lectin-like/link_sf"/>
</dbReference>
<dbReference type="InterPro" id="IPR042190">
    <property type="entry name" value="KLRG1"/>
</dbReference>